<protein>
    <recommendedName>
        <fullName evidence="1">Reverse transcriptase domain-containing protein</fullName>
    </recommendedName>
</protein>
<organism evidence="2 3">
    <name type="scientific">Dryococelus australis</name>
    <dbReference type="NCBI Taxonomy" id="614101"/>
    <lineage>
        <taxon>Eukaryota</taxon>
        <taxon>Metazoa</taxon>
        <taxon>Ecdysozoa</taxon>
        <taxon>Arthropoda</taxon>
        <taxon>Hexapoda</taxon>
        <taxon>Insecta</taxon>
        <taxon>Pterygota</taxon>
        <taxon>Neoptera</taxon>
        <taxon>Polyneoptera</taxon>
        <taxon>Phasmatodea</taxon>
        <taxon>Verophasmatodea</taxon>
        <taxon>Anareolatae</taxon>
        <taxon>Phasmatidae</taxon>
        <taxon>Eurycanthinae</taxon>
        <taxon>Dryococelus</taxon>
    </lineage>
</organism>
<accession>A0ABQ9GAQ1</accession>
<dbReference type="InterPro" id="IPR000477">
    <property type="entry name" value="RT_dom"/>
</dbReference>
<dbReference type="PANTHER" id="PTHR31635:SF196">
    <property type="entry name" value="REVERSE TRANSCRIPTASE DOMAIN-CONTAINING PROTEIN-RELATED"/>
    <property type="match status" value="1"/>
</dbReference>
<dbReference type="EMBL" id="JARBHB010000013">
    <property type="protein sequence ID" value="KAJ8869497.1"/>
    <property type="molecule type" value="Genomic_DNA"/>
</dbReference>
<evidence type="ECO:0000313" key="2">
    <source>
        <dbReference type="EMBL" id="KAJ8869497.1"/>
    </source>
</evidence>
<comment type="caution">
    <text evidence="2">The sequence shown here is derived from an EMBL/GenBank/DDBJ whole genome shotgun (WGS) entry which is preliminary data.</text>
</comment>
<reference evidence="2 3" key="1">
    <citation type="submission" date="2023-02" db="EMBL/GenBank/DDBJ databases">
        <title>LHISI_Scaffold_Assembly.</title>
        <authorList>
            <person name="Stuart O.P."/>
            <person name="Cleave R."/>
            <person name="Magrath M.J.L."/>
            <person name="Mikheyev A.S."/>
        </authorList>
    </citation>
    <scope>NUCLEOTIDE SEQUENCE [LARGE SCALE GENOMIC DNA]</scope>
    <source>
        <strain evidence="2">Daus_M_001</strain>
        <tissue evidence="2">Leg muscle</tissue>
    </source>
</reference>
<keyword evidence="3" id="KW-1185">Reference proteome</keyword>
<gene>
    <name evidence="2" type="ORF">PR048_028488</name>
</gene>
<dbReference type="Pfam" id="PF00078">
    <property type="entry name" value="RVT_1"/>
    <property type="match status" value="1"/>
</dbReference>
<dbReference type="Proteomes" id="UP001159363">
    <property type="component" value="Chromosome 12"/>
</dbReference>
<evidence type="ECO:0000259" key="1">
    <source>
        <dbReference type="Pfam" id="PF00078"/>
    </source>
</evidence>
<feature type="domain" description="Reverse transcriptase" evidence="1">
    <location>
        <begin position="92"/>
        <end position="280"/>
    </location>
</feature>
<evidence type="ECO:0000313" key="3">
    <source>
        <dbReference type="Proteomes" id="UP001159363"/>
    </source>
</evidence>
<proteinExistence type="predicted"/>
<name>A0ABQ9GAQ1_9NEOP</name>
<sequence>MRAKRHADAIAGTTLRDPVSIAAAFLDHYSRLYSEQRIDNDPGAPFVRSITNRLSEYSSNLPQCEFTYEEVALIVEHTPKNKSPGIDGIPTITLLCTDYKILELLFANRLKHVLSDIIGPEQCCAARNNSIIQGVAVLRDVQLIAKSTPGPESLLSIDLDKAFDRVNWNLFDRIMLHVGFPPPTIAIYKLCEEVQQHSYLLMVGWEKALPIHPPYTKGVPYLCLNSYSKLNPSYEHSTRNSTMVSLLGQKQTLTCIGYADDVMCIVRAAQVISAKTTLLDTKSEAHALRQVSPYVKIDKLRALGIEFMQNSEQMIKCNCYSVVHKVRGSLLTARLRNINTIQRAYIVNTYLLPQLWHVAHLFPMSKATKA</sequence>
<dbReference type="PANTHER" id="PTHR31635">
    <property type="entry name" value="REVERSE TRANSCRIPTASE DOMAIN-CONTAINING PROTEIN-RELATED"/>
    <property type="match status" value="1"/>
</dbReference>